<dbReference type="EMBL" id="CADIKM010000008">
    <property type="protein sequence ID" value="CAB3786510.1"/>
    <property type="molecule type" value="Genomic_DNA"/>
</dbReference>
<evidence type="ECO:0000256" key="1">
    <source>
        <dbReference type="SAM" id="MobiDB-lite"/>
    </source>
</evidence>
<gene>
    <name evidence="2" type="ORF">LMG28138_02238</name>
</gene>
<name>A0A6S7BF02_9BURK</name>
<protein>
    <recommendedName>
        <fullName evidence="4">DUF3318 domain-containing protein</fullName>
    </recommendedName>
</protein>
<keyword evidence="3" id="KW-1185">Reference proteome</keyword>
<evidence type="ECO:0008006" key="4">
    <source>
        <dbReference type="Google" id="ProtNLM"/>
    </source>
</evidence>
<organism evidence="2 3">
    <name type="scientific">Pararobbsia alpina</name>
    <dbReference type="NCBI Taxonomy" id="621374"/>
    <lineage>
        <taxon>Bacteria</taxon>
        <taxon>Pseudomonadati</taxon>
        <taxon>Pseudomonadota</taxon>
        <taxon>Betaproteobacteria</taxon>
        <taxon>Burkholderiales</taxon>
        <taxon>Burkholderiaceae</taxon>
        <taxon>Pararobbsia</taxon>
    </lineage>
</organism>
<dbReference type="RefSeq" id="WP_175104830.1">
    <property type="nucleotide sequence ID" value="NZ_CADIKM010000008.1"/>
</dbReference>
<sequence length="137" mass="15199">MNRPNDPREALALSSRRRGGTDRESRAIRKEILLLRSELERREIAEASAELRSRFAHFGWLKMLVPRFGARGGLAGFSHMLKDYPLVSSLASLALTHGPKMKSLKRLKPMLKFGAVAFAAWQAVKLWKAATGGDGSP</sequence>
<accession>A0A6S7BF02</accession>
<proteinExistence type="predicted"/>
<evidence type="ECO:0000313" key="2">
    <source>
        <dbReference type="EMBL" id="CAB3786510.1"/>
    </source>
</evidence>
<dbReference type="Proteomes" id="UP000494115">
    <property type="component" value="Unassembled WGS sequence"/>
</dbReference>
<evidence type="ECO:0000313" key="3">
    <source>
        <dbReference type="Proteomes" id="UP000494115"/>
    </source>
</evidence>
<dbReference type="AlphaFoldDB" id="A0A6S7BF02"/>
<reference evidence="2 3" key="1">
    <citation type="submission" date="2020-04" db="EMBL/GenBank/DDBJ databases">
        <authorList>
            <person name="De Canck E."/>
        </authorList>
    </citation>
    <scope>NUCLEOTIDE SEQUENCE [LARGE SCALE GENOMIC DNA]</scope>
    <source>
        <strain evidence="2 3">LMG 28138</strain>
    </source>
</reference>
<feature type="region of interest" description="Disordered" evidence="1">
    <location>
        <begin position="1"/>
        <end position="22"/>
    </location>
</feature>